<evidence type="ECO:0000256" key="3">
    <source>
        <dbReference type="ARBA" id="ARBA00022679"/>
    </source>
</evidence>
<comment type="caution">
    <text evidence="9">The sequence shown here is derived from an EMBL/GenBank/DDBJ whole genome shotgun (WGS) entry which is preliminary data.</text>
</comment>
<feature type="domain" description="Histidine kinase" evidence="8">
    <location>
        <begin position="245"/>
        <end position="450"/>
    </location>
</feature>
<sequence length="456" mass="50572">MKARVRRSPESLLQRLASFYVRLPVTAGLRLGGPAGGVANPKRLLSSAIALYVVLVMALSLSCWSTIRLEYYRIETRQSFNKAFEAAITSEETRLSITRVAGWLRLASKTSQMVPEYGHEVESAVNNIDLLQTFEFLRGKNSNLLVRTRELIKTHLSPIGLKGGDYDQALRYADQIDRNLTGIYGSAVEHRRNLVEKAQGARSTECSFLVFGSCLVLVIVGINTIVQHREFAARRDDYVRSFALLHAHMTRSRVTSLRLFLDRLGDQRSALPEMLRAALDAVNELERINNALVRIVASERDPRTQALGKLLHRIGSTPTSNIRLEIENDAQFLQVPGVQVHLIVEELVNNAITAVSGKKDAQITIHARLLKRRYSFARRILIQISDTGRGMTSDEMRKAAMPFFSTGAGSRIGLGLTSCIKMVNAMSGDIRITSSPGVGTVVSVLLPVLKTTHLPE</sequence>
<evidence type="ECO:0000256" key="7">
    <source>
        <dbReference type="SAM" id="Phobius"/>
    </source>
</evidence>
<organism evidence="9 10">
    <name type="scientific">Rhizobium binae</name>
    <dbReference type="NCBI Taxonomy" id="1138190"/>
    <lineage>
        <taxon>Bacteria</taxon>
        <taxon>Pseudomonadati</taxon>
        <taxon>Pseudomonadota</taxon>
        <taxon>Alphaproteobacteria</taxon>
        <taxon>Hyphomicrobiales</taxon>
        <taxon>Rhizobiaceae</taxon>
        <taxon>Rhizobium/Agrobacterium group</taxon>
        <taxon>Rhizobium</taxon>
    </lineage>
</organism>
<keyword evidence="5 9" id="KW-0418">Kinase</keyword>
<reference evidence="9 10" key="1">
    <citation type="submission" date="2024-06" db="EMBL/GenBank/DDBJ databases">
        <title>Genomic Encyclopedia of Type Strains, Phase IV (KMG-IV): sequencing the most valuable type-strain genomes for metagenomic binning, comparative biology and taxonomic classification.</title>
        <authorList>
            <person name="Goeker M."/>
        </authorList>
    </citation>
    <scope>NUCLEOTIDE SEQUENCE [LARGE SCALE GENOMIC DNA]</scope>
    <source>
        <strain evidence="9 10">DSM 29288</strain>
    </source>
</reference>
<evidence type="ECO:0000259" key="8">
    <source>
        <dbReference type="PROSITE" id="PS50109"/>
    </source>
</evidence>
<dbReference type="GeneID" id="91152837"/>
<gene>
    <name evidence="9" type="ORF">ABID08_006322</name>
</gene>
<evidence type="ECO:0000313" key="9">
    <source>
        <dbReference type="EMBL" id="MET3758938.1"/>
    </source>
</evidence>
<comment type="catalytic activity">
    <reaction evidence="1">
        <text>ATP + protein L-histidine = ADP + protein N-phospho-L-histidine.</text>
        <dbReference type="EC" id="2.7.13.3"/>
    </reaction>
</comment>
<dbReference type="InterPro" id="IPR005467">
    <property type="entry name" value="His_kinase_dom"/>
</dbReference>
<dbReference type="InterPro" id="IPR004358">
    <property type="entry name" value="Sig_transdc_His_kin-like_C"/>
</dbReference>
<dbReference type="InterPro" id="IPR003594">
    <property type="entry name" value="HATPase_dom"/>
</dbReference>
<keyword evidence="7" id="KW-0812">Transmembrane</keyword>
<keyword evidence="6" id="KW-0067">ATP-binding</keyword>
<dbReference type="PROSITE" id="PS50109">
    <property type="entry name" value="HIS_KIN"/>
    <property type="match status" value="1"/>
</dbReference>
<dbReference type="SMART" id="SM00387">
    <property type="entry name" value="HATPase_c"/>
    <property type="match status" value="1"/>
</dbReference>
<evidence type="ECO:0000313" key="10">
    <source>
        <dbReference type="Proteomes" id="UP001549077"/>
    </source>
</evidence>
<keyword evidence="7" id="KW-0472">Membrane</keyword>
<dbReference type="PANTHER" id="PTHR44936">
    <property type="entry name" value="SENSOR PROTEIN CREC"/>
    <property type="match status" value="1"/>
</dbReference>
<keyword evidence="4" id="KW-0547">Nucleotide-binding</keyword>
<evidence type="ECO:0000256" key="5">
    <source>
        <dbReference type="ARBA" id="ARBA00022777"/>
    </source>
</evidence>
<dbReference type="GO" id="GO:0016301">
    <property type="term" value="F:kinase activity"/>
    <property type="evidence" value="ECO:0007669"/>
    <property type="project" value="UniProtKB-KW"/>
</dbReference>
<evidence type="ECO:0000256" key="6">
    <source>
        <dbReference type="ARBA" id="ARBA00022840"/>
    </source>
</evidence>
<dbReference type="EMBL" id="JBEPMY010000040">
    <property type="protein sequence ID" value="MET3758938.1"/>
    <property type="molecule type" value="Genomic_DNA"/>
</dbReference>
<dbReference type="SUPFAM" id="SSF55874">
    <property type="entry name" value="ATPase domain of HSP90 chaperone/DNA topoisomerase II/histidine kinase"/>
    <property type="match status" value="1"/>
</dbReference>
<dbReference type="InterPro" id="IPR050980">
    <property type="entry name" value="2C_sensor_his_kinase"/>
</dbReference>
<keyword evidence="10" id="KW-1185">Reference proteome</keyword>
<dbReference type="Proteomes" id="UP001549077">
    <property type="component" value="Unassembled WGS sequence"/>
</dbReference>
<keyword evidence="3" id="KW-0808">Transferase</keyword>
<dbReference type="PANTHER" id="PTHR44936:SF10">
    <property type="entry name" value="SENSOR PROTEIN RSTB"/>
    <property type="match status" value="1"/>
</dbReference>
<dbReference type="InterPro" id="IPR036890">
    <property type="entry name" value="HATPase_C_sf"/>
</dbReference>
<dbReference type="PRINTS" id="PR00344">
    <property type="entry name" value="BCTRLSENSOR"/>
</dbReference>
<name>A0ABV2MU83_9HYPH</name>
<dbReference type="Gene3D" id="3.30.565.10">
    <property type="entry name" value="Histidine kinase-like ATPase, C-terminal domain"/>
    <property type="match status" value="1"/>
</dbReference>
<protein>
    <recommendedName>
        <fullName evidence="2">histidine kinase</fullName>
        <ecNumber evidence="2">2.7.13.3</ecNumber>
    </recommendedName>
</protein>
<evidence type="ECO:0000256" key="1">
    <source>
        <dbReference type="ARBA" id="ARBA00000085"/>
    </source>
</evidence>
<feature type="transmembrane region" description="Helical" evidence="7">
    <location>
        <begin position="44"/>
        <end position="67"/>
    </location>
</feature>
<dbReference type="RefSeq" id="WP_168301600.1">
    <property type="nucleotide sequence ID" value="NZ_CP071610.1"/>
</dbReference>
<proteinExistence type="predicted"/>
<feature type="transmembrane region" description="Helical" evidence="7">
    <location>
        <begin position="12"/>
        <end position="32"/>
    </location>
</feature>
<dbReference type="Pfam" id="PF02518">
    <property type="entry name" value="HATPase_c"/>
    <property type="match status" value="1"/>
</dbReference>
<dbReference type="EC" id="2.7.13.3" evidence="2"/>
<feature type="transmembrane region" description="Helical" evidence="7">
    <location>
        <begin position="206"/>
        <end position="226"/>
    </location>
</feature>
<evidence type="ECO:0000256" key="4">
    <source>
        <dbReference type="ARBA" id="ARBA00022741"/>
    </source>
</evidence>
<accession>A0ABV2MU83</accession>
<evidence type="ECO:0000256" key="2">
    <source>
        <dbReference type="ARBA" id="ARBA00012438"/>
    </source>
</evidence>
<keyword evidence="7" id="KW-1133">Transmembrane helix</keyword>